<evidence type="ECO:0000259" key="2">
    <source>
        <dbReference type="PROSITE" id="PS50943"/>
    </source>
</evidence>
<reference evidence="3" key="2">
    <citation type="journal article" date="2021" name="PeerJ">
        <title>Extensive microbial diversity within the chicken gut microbiome revealed by metagenomics and culture.</title>
        <authorList>
            <person name="Gilroy R."/>
            <person name="Ravi A."/>
            <person name="Getino M."/>
            <person name="Pursley I."/>
            <person name="Horton D.L."/>
            <person name="Alikhan N.F."/>
            <person name="Baker D."/>
            <person name="Gharbi K."/>
            <person name="Hall N."/>
            <person name="Watson M."/>
            <person name="Adriaenssens E.M."/>
            <person name="Foster-Nyarko E."/>
            <person name="Jarju S."/>
            <person name="Secka A."/>
            <person name="Antonio M."/>
            <person name="Oren A."/>
            <person name="Chaudhuri R.R."/>
            <person name="La Ragione R."/>
            <person name="Hildebrand F."/>
            <person name="Pallen M.J."/>
        </authorList>
    </citation>
    <scope>NUCLEOTIDE SEQUENCE</scope>
    <source>
        <strain evidence="3">ChiSxjej2B14-6234</strain>
    </source>
</reference>
<dbReference type="PANTHER" id="PTHR46797:SF2">
    <property type="entry name" value="TRANSCRIPTIONAL REGULATOR"/>
    <property type="match status" value="1"/>
</dbReference>
<dbReference type="InterPro" id="IPR013096">
    <property type="entry name" value="Cupin_2"/>
</dbReference>
<reference evidence="3" key="1">
    <citation type="submission" date="2020-10" db="EMBL/GenBank/DDBJ databases">
        <authorList>
            <person name="Gilroy R."/>
        </authorList>
    </citation>
    <scope>NUCLEOTIDE SEQUENCE</scope>
    <source>
        <strain evidence="3">ChiSxjej2B14-6234</strain>
    </source>
</reference>
<dbReference type="GO" id="GO:0003700">
    <property type="term" value="F:DNA-binding transcription factor activity"/>
    <property type="evidence" value="ECO:0007669"/>
    <property type="project" value="TreeGrafter"/>
</dbReference>
<organism evidence="3 4">
    <name type="scientific">Candidatus Onthenecus intestinigallinarum</name>
    <dbReference type="NCBI Taxonomy" id="2840875"/>
    <lineage>
        <taxon>Bacteria</taxon>
        <taxon>Bacillati</taxon>
        <taxon>Bacillota</taxon>
        <taxon>Clostridia</taxon>
        <taxon>Eubacteriales</taxon>
        <taxon>Candidatus Onthenecus</taxon>
    </lineage>
</organism>
<accession>A0A9D0ZB68</accession>
<dbReference type="InterPro" id="IPR011051">
    <property type="entry name" value="RmlC_Cupin_sf"/>
</dbReference>
<dbReference type="GO" id="GO:0005829">
    <property type="term" value="C:cytosol"/>
    <property type="evidence" value="ECO:0007669"/>
    <property type="project" value="TreeGrafter"/>
</dbReference>
<dbReference type="InterPro" id="IPR010982">
    <property type="entry name" value="Lambda_DNA-bd_dom_sf"/>
</dbReference>
<dbReference type="InterPro" id="IPR050807">
    <property type="entry name" value="TransReg_Diox_bact_type"/>
</dbReference>
<dbReference type="CDD" id="cd00093">
    <property type="entry name" value="HTH_XRE"/>
    <property type="match status" value="1"/>
</dbReference>
<dbReference type="Pfam" id="PF01381">
    <property type="entry name" value="HTH_3"/>
    <property type="match status" value="1"/>
</dbReference>
<dbReference type="InterPro" id="IPR001387">
    <property type="entry name" value="Cro/C1-type_HTH"/>
</dbReference>
<evidence type="ECO:0000313" key="4">
    <source>
        <dbReference type="Proteomes" id="UP000886887"/>
    </source>
</evidence>
<evidence type="ECO:0000313" key="3">
    <source>
        <dbReference type="EMBL" id="HIQ72190.1"/>
    </source>
</evidence>
<dbReference type="AlphaFoldDB" id="A0A9D0ZB68"/>
<feature type="domain" description="HTH cro/C1-type" evidence="2">
    <location>
        <begin position="7"/>
        <end position="61"/>
    </location>
</feature>
<sequence length="179" mass="19900">MNIGEKIKSLRLRNNLTQKELADRCELSKGFISQLESNQTSPSLSTLEDILVTLGSSFREFFASETAEKPVFRKEDVFVKEAPDLGVVIHWLIPNAQKKDMEPILLTLAPGGHSELDLPHIGEEFGYVLSGSVQLNLGDRSYKVRKGDSFSFKPDAPHNLVNAGRTEASVLWVCTPPNF</sequence>
<evidence type="ECO:0000256" key="1">
    <source>
        <dbReference type="ARBA" id="ARBA00023125"/>
    </source>
</evidence>
<dbReference type="EMBL" id="DVFJ01000030">
    <property type="protein sequence ID" value="HIQ72190.1"/>
    <property type="molecule type" value="Genomic_DNA"/>
</dbReference>
<dbReference type="SMART" id="SM00530">
    <property type="entry name" value="HTH_XRE"/>
    <property type="match status" value="1"/>
</dbReference>
<dbReference type="Proteomes" id="UP000886887">
    <property type="component" value="Unassembled WGS sequence"/>
</dbReference>
<dbReference type="SUPFAM" id="SSF51182">
    <property type="entry name" value="RmlC-like cupins"/>
    <property type="match status" value="1"/>
</dbReference>
<dbReference type="GO" id="GO:0003677">
    <property type="term" value="F:DNA binding"/>
    <property type="evidence" value="ECO:0007669"/>
    <property type="project" value="UniProtKB-KW"/>
</dbReference>
<dbReference type="PANTHER" id="PTHR46797">
    <property type="entry name" value="HTH-TYPE TRANSCRIPTIONAL REGULATOR"/>
    <property type="match status" value="1"/>
</dbReference>
<comment type="caution">
    <text evidence="3">The sequence shown here is derived from an EMBL/GenBank/DDBJ whole genome shotgun (WGS) entry which is preliminary data.</text>
</comment>
<dbReference type="InterPro" id="IPR014710">
    <property type="entry name" value="RmlC-like_jellyroll"/>
</dbReference>
<dbReference type="Gene3D" id="1.10.260.40">
    <property type="entry name" value="lambda repressor-like DNA-binding domains"/>
    <property type="match status" value="1"/>
</dbReference>
<dbReference type="PROSITE" id="PS50943">
    <property type="entry name" value="HTH_CROC1"/>
    <property type="match status" value="1"/>
</dbReference>
<protein>
    <submittedName>
        <fullName evidence="3">Helix-turn-helix transcriptional regulator</fullName>
    </submittedName>
</protein>
<dbReference type="Pfam" id="PF07883">
    <property type="entry name" value="Cupin_2"/>
    <property type="match status" value="1"/>
</dbReference>
<name>A0A9D0ZB68_9FIRM</name>
<dbReference type="CDD" id="cd02209">
    <property type="entry name" value="cupin_XRE_C"/>
    <property type="match status" value="1"/>
</dbReference>
<dbReference type="Gene3D" id="2.60.120.10">
    <property type="entry name" value="Jelly Rolls"/>
    <property type="match status" value="1"/>
</dbReference>
<gene>
    <name evidence="3" type="ORF">IAB73_08300</name>
</gene>
<keyword evidence="1" id="KW-0238">DNA-binding</keyword>
<proteinExistence type="predicted"/>
<dbReference type="SUPFAM" id="SSF47413">
    <property type="entry name" value="lambda repressor-like DNA-binding domains"/>
    <property type="match status" value="1"/>
</dbReference>